<dbReference type="PANTHER" id="PTHR35450">
    <property type="entry name" value="REVERSE TRANSCRIPTASE DOMAIN-CONTAINING PROTEIN"/>
    <property type="match status" value="1"/>
</dbReference>
<evidence type="ECO:0000256" key="1">
    <source>
        <dbReference type="SAM" id="Coils"/>
    </source>
</evidence>
<keyword evidence="1" id="KW-0175">Coiled coil</keyword>
<evidence type="ECO:0000313" key="5">
    <source>
        <dbReference type="Proteomes" id="UP000324091"/>
    </source>
</evidence>
<feature type="region of interest" description="Disordered" evidence="2">
    <location>
        <begin position="146"/>
        <end position="192"/>
    </location>
</feature>
<feature type="coiled-coil region" evidence="1">
    <location>
        <begin position="396"/>
        <end position="500"/>
    </location>
</feature>
<dbReference type="Proteomes" id="UP000324091">
    <property type="component" value="Chromosome 14"/>
</dbReference>
<proteinExistence type="predicted"/>
<feature type="compositionally biased region" description="Basic and acidic residues" evidence="2">
    <location>
        <begin position="175"/>
        <end position="192"/>
    </location>
</feature>
<feature type="coiled-coil region" evidence="1">
    <location>
        <begin position="205"/>
        <end position="253"/>
    </location>
</feature>
<feature type="coiled-coil region" evidence="1">
    <location>
        <begin position="1032"/>
        <end position="1133"/>
    </location>
</feature>
<protein>
    <recommendedName>
        <fullName evidence="3">Reverse transcriptase domain-containing protein</fullName>
    </recommendedName>
</protein>
<reference evidence="4 5" key="1">
    <citation type="submission" date="2019-04" db="EMBL/GenBank/DDBJ databases">
        <title>Chromosome genome assembly for Takifugu flavidus.</title>
        <authorList>
            <person name="Xiao S."/>
        </authorList>
    </citation>
    <scope>NUCLEOTIDE SEQUENCE [LARGE SCALE GENOMIC DNA]</scope>
    <source>
        <strain evidence="4">HTHZ2018</strain>
        <tissue evidence="4">Muscle</tissue>
    </source>
</reference>
<sequence>MADGPETRITKPESMIFGAKHPHWGRLETLKSEQDKALAPLLLSRQLVHVVSLLHPAGGPIENLWNEPSALTRIMELKNTEELKASYNNIVHKYSDPPILEEHGDQSPYQVNELLDVNTMLQNLNNGISQDTAMLEERFTEVFSQNLPKRSHSSPLSNTDNYLLSPGPERGYGSGKEEMTFHSKDRGEYREKEALQDNDEEIIWMQNLHKKMDSLKEQLDRAENLKCFSITTIEELQEQKEALQEKVKMIEMRQNNTKPKMKMQTGKQRREQTVKLLEQEEWKEHCTFLNRQMCEAKDRVDFLEEQLNLTKWTSDFFKTIIDKILADRDSLSGRKKILMVRINSTRSKLSRCFYRIFWPKEKWHKEDINLLIRKKNEIKAKSLDLREQLEYATHFYNIHEGSVNRLSQEIEQLESKLNDLKEWLRKDESSLFKRKKETEDDVAILQKQEREVKLRLKGLRKKLAEVQGSQNCYSSFIASIQEKQEELDKKMKTIEDKLLKGVIAQDCRTRHTNLCSAWIDYKKAYDSMPHTWILECLKLYNINGTLREFIMNSMKLWNTNLEANSKPIARVSIRCGIYQGDALFPLLFCIGLKPLSQIITKSGYGYQFRSGTTVSHFLYMDDIKLYAKNECVINSLIHLTRIYSKDIGMSFALDKCGRMVSRRGKVIATDGVDLPEGNITDVQDSYKCLGIPQANVLGNIETISPTCSHLRADFLEEQLNLTKWTSDFFKTIIDKILEDRDSLSGRKKILTVRINSTRSKLSRCFYRIFWPKEKWHKEDINLLIRKKNEIKAKSLDLKEQLEYATHFYNIHEGSVNRGPLQLCVSWRAAPVLCALEGRSSFVSPGGPPMFPPQPWRAVLVLPPAISRRVPLHEPGPAQENLKCFSITTIEELQEQKEALQEKVKMIEMRQNNTKPKIKMQTGKQRREQTVKLLEQEEWKEHCTFLSRQMAAPVPCALESRPFPAPWRAAHVPCALEGRSSFVSLEGRPCSLCPGGPPLFPAPSAALEDCPRVPCMLRPWRAALVFLVCSHFYNIHEGSVNRLSQEIEQLKSKLNDLKEWLRKDESSLFKRKKETEDDVAILQKQEREVNLRLKGLRKKLAEVQGSQNCSSSFIESIQEKQEELDKKMKIIDDKLLKG</sequence>
<gene>
    <name evidence="4" type="ORF">D4764_14G0001460</name>
</gene>
<evidence type="ECO:0000256" key="2">
    <source>
        <dbReference type="SAM" id="MobiDB-lite"/>
    </source>
</evidence>
<dbReference type="PANTHER" id="PTHR35450:SF2">
    <property type="entry name" value="REVERSE TRANSCRIPTASE DOMAIN-CONTAINING PROTEIN"/>
    <property type="match status" value="1"/>
</dbReference>
<accession>A0A5C6P467</accession>
<dbReference type="InterPro" id="IPR000477">
    <property type="entry name" value="RT_dom"/>
</dbReference>
<name>A0A5C6P467_9TELE</name>
<dbReference type="EMBL" id="RHFK02000006">
    <property type="protein sequence ID" value="TWW74145.1"/>
    <property type="molecule type" value="Genomic_DNA"/>
</dbReference>
<feature type="domain" description="Reverse transcriptase" evidence="3">
    <location>
        <begin position="480"/>
        <end position="691"/>
    </location>
</feature>
<comment type="caution">
    <text evidence="4">The sequence shown here is derived from an EMBL/GenBank/DDBJ whole genome shotgun (WGS) entry which is preliminary data.</text>
</comment>
<organism evidence="4 5">
    <name type="scientific">Takifugu flavidus</name>
    <name type="common">sansaifugu</name>
    <dbReference type="NCBI Taxonomy" id="433684"/>
    <lineage>
        <taxon>Eukaryota</taxon>
        <taxon>Metazoa</taxon>
        <taxon>Chordata</taxon>
        <taxon>Craniata</taxon>
        <taxon>Vertebrata</taxon>
        <taxon>Euteleostomi</taxon>
        <taxon>Actinopterygii</taxon>
        <taxon>Neopterygii</taxon>
        <taxon>Teleostei</taxon>
        <taxon>Neoteleostei</taxon>
        <taxon>Acanthomorphata</taxon>
        <taxon>Eupercaria</taxon>
        <taxon>Tetraodontiformes</taxon>
        <taxon>Tetradontoidea</taxon>
        <taxon>Tetraodontidae</taxon>
        <taxon>Takifugu</taxon>
    </lineage>
</organism>
<feature type="compositionally biased region" description="Polar residues" evidence="2">
    <location>
        <begin position="146"/>
        <end position="162"/>
    </location>
</feature>
<dbReference type="AlphaFoldDB" id="A0A5C6P467"/>
<evidence type="ECO:0000313" key="4">
    <source>
        <dbReference type="EMBL" id="TWW74145.1"/>
    </source>
</evidence>
<dbReference type="Pfam" id="PF00078">
    <property type="entry name" value="RVT_1"/>
    <property type="match status" value="1"/>
</dbReference>
<keyword evidence="5" id="KW-1185">Reference proteome</keyword>
<evidence type="ECO:0000259" key="3">
    <source>
        <dbReference type="Pfam" id="PF00078"/>
    </source>
</evidence>